<feature type="compositionally biased region" description="Low complexity" evidence="1">
    <location>
        <begin position="111"/>
        <end position="127"/>
    </location>
</feature>
<name>A0A2X2JJE9_SPHMU</name>
<dbReference type="Proteomes" id="UP000251241">
    <property type="component" value="Unassembled WGS sequence"/>
</dbReference>
<dbReference type="EMBL" id="UAUU01000011">
    <property type="protein sequence ID" value="SPZ92266.1"/>
    <property type="molecule type" value="Genomic_DNA"/>
</dbReference>
<gene>
    <name evidence="3" type="ORF">NCTC11343_04318</name>
</gene>
<evidence type="ECO:0000256" key="2">
    <source>
        <dbReference type="SAM" id="Phobius"/>
    </source>
</evidence>
<reference evidence="3 4" key="1">
    <citation type="submission" date="2018-06" db="EMBL/GenBank/DDBJ databases">
        <authorList>
            <consortium name="Pathogen Informatics"/>
            <person name="Doyle S."/>
        </authorList>
    </citation>
    <scope>NUCLEOTIDE SEQUENCE [LARGE SCALE GENOMIC DNA]</scope>
    <source>
        <strain evidence="3 4">NCTC11343</strain>
    </source>
</reference>
<feature type="region of interest" description="Disordered" evidence="1">
    <location>
        <begin position="102"/>
        <end position="127"/>
    </location>
</feature>
<keyword evidence="2" id="KW-1133">Transmembrane helix</keyword>
<protein>
    <submittedName>
        <fullName evidence="3">Uncharacterized protein</fullName>
    </submittedName>
</protein>
<sequence length="127" mass="13595">MLTKFLNNYGYMILGGAMIIGFSAFKGAEAYTGKKLDPVTIYFHGDPQDEDQVKDASRWNTTPNDEDCNSANVMACSQVVDESDLNASDQLNPARIQLGATATSGGNYIPSRTGGSSSTTFTPINRG</sequence>
<keyword evidence="2" id="KW-0472">Membrane</keyword>
<keyword evidence="2" id="KW-0812">Transmembrane</keyword>
<accession>A0A2X2JJE9</accession>
<evidence type="ECO:0000313" key="4">
    <source>
        <dbReference type="Proteomes" id="UP000251241"/>
    </source>
</evidence>
<organism evidence="3 4">
    <name type="scientific">Sphingobacterium multivorum</name>
    <dbReference type="NCBI Taxonomy" id="28454"/>
    <lineage>
        <taxon>Bacteria</taxon>
        <taxon>Pseudomonadati</taxon>
        <taxon>Bacteroidota</taxon>
        <taxon>Sphingobacteriia</taxon>
        <taxon>Sphingobacteriales</taxon>
        <taxon>Sphingobacteriaceae</taxon>
        <taxon>Sphingobacterium</taxon>
    </lineage>
</organism>
<dbReference type="AlphaFoldDB" id="A0A2X2JJE9"/>
<evidence type="ECO:0000313" key="3">
    <source>
        <dbReference type="EMBL" id="SPZ92266.1"/>
    </source>
</evidence>
<evidence type="ECO:0000256" key="1">
    <source>
        <dbReference type="SAM" id="MobiDB-lite"/>
    </source>
</evidence>
<dbReference type="GeneID" id="97179288"/>
<dbReference type="RefSeq" id="WP_088162604.1">
    <property type="nucleotide sequence ID" value="NZ_CP069793.1"/>
</dbReference>
<proteinExistence type="predicted"/>
<feature type="transmembrane region" description="Helical" evidence="2">
    <location>
        <begin position="6"/>
        <end position="25"/>
    </location>
</feature>